<accession>A0ABT7AY21</accession>
<proteinExistence type="inferred from homology"/>
<comment type="similarity">
    <text evidence="1">Belongs to the phD/YefM antitoxin family.</text>
</comment>
<gene>
    <name evidence="2" type="ORF">PMG71_20305</name>
</gene>
<dbReference type="Gene3D" id="3.40.1620.10">
    <property type="entry name" value="YefM-like domain"/>
    <property type="match status" value="1"/>
</dbReference>
<comment type="caution">
    <text evidence="2">The sequence shown here is derived from an EMBL/GenBank/DDBJ whole genome shotgun (WGS) entry which is preliminary data.</text>
</comment>
<organism evidence="2 3">
    <name type="scientific">Roseofilum acuticapitatum BLCC-M154</name>
    <dbReference type="NCBI Taxonomy" id="3022444"/>
    <lineage>
        <taxon>Bacteria</taxon>
        <taxon>Bacillati</taxon>
        <taxon>Cyanobacteriota</taxon>
        <taxon>Cyanophyceae</taxon>
        <taxon>Desertifilales</taxon>
        <taxon>Desertifilaceae</taxon>
        <taxon>Roseofilum</taxon>
        <taxon>Roseofilum acuticapitatum</taxon>
    </lineage>
</organism>
<dbReference type="SUPFAM" id="SSF143120">
    <property type="entry name" value="YefM-like"/>
    <property type="match status" value="1"/>
</dbReference>
<reference evidence="2 3" key="1">
    <citation type="submission" date="2023-01" db="EMBL/GenBank/DDBJ databases">
        <title>Novel diversity within Roseofilum (Cyanobacteria; Desertifilaceae) from marine benthic mats with descriptions of four novel species.</title>
        <authorList>
            <person name="Wang Y."/>
            <person name="Berthold D.E."/>
            <person name="Hu J."/>
            <person name="Lefler F.W."/>
            <person name="Laughinghouse H.D. IV."/>
        </authorList>
    </citation>
    <scope>NUCLEOTIDE SEQUENCE [LARGE SCALE GENOMIC DNA]</scope>
    <source>
        <strain evidence="2 3">BLCC-M154</strain>
    </source>
</reference>
<evidence type="ECO:0000313" key="3">
    <source>
        <dbReference type="Proteomes" id="UP001235303"/>
    </source>
</evidence>
<dbReference type="RefSeq" id="WP_283755529.1">
    <property type="nucleotide sequence ID" value="NZ_JAQOSP010000127.1"/>
</dbReference>
<dbReference type="Proteomes" id="UP001235303">
    <property type="component" value="Unassembled WGS sequence"/>
</dbReference>
<dbReference type="EMBL" id="JAQOSP010000127">
    <property type="protein sequence ID" value="MDJ1171775.1"/>
    <property type="molecule type" value="Genomic_DNA"/>
</dbReference>
<name>A0ABT7AY21_9CYAN</name>
<dbReference type="InterPro" id="IPR036165">
    <property type="entry name" value="YefM-like_sf"/>
</dbReference>
<evidence type="ECO:0000256" key="1">
    <source>
        <dbReference type="ARBA" id="ARBA00009981"/>
    </source>
</evidence>
<keyword evidence="3" id="KW-1185">Reference proteome</keyword>
<protein>
    <submittedName>
        <fullName evidence="2">Prevent-host-death protein</fullName>
    </submittedName>
</protein>
<sequence>MNKITLEEAAKNSIDYLQRAAAGESFLVVQADRPVAKIISARSENVLDAFDSFRSRIVAESIDLDTNMIFAEVRDRTSTPETPSW</sequence>
<evidence type="ECO:0000313" key="2">
    <source>
        <dbReference type="EMBL" id="MDJ1171775.1"/>
    </source>
</evidence>